<evidence type="ECO:0000313" key="1">
    <source>
        <dbReference type="EMBL" id="KAK8060745.1"/>
    </source>
</evidence>
<dbReference type="Proteomes" id="UP001446871">
    <property type="component" value="Unassembled WGS sequence"/>
</dbReference>
<accession>A0ABR1UP86</accession>
<gene>
    <name evidence="1" type="ORF">PG996_010675</name>
</gene>
<evidence type="ECO:0000313" key="2">
    <source>
        <dbReference type="Proteomes" id="UP001446871"/>
    </source>
</evidence>
<reference evidence="1 2" key="1">
    <citation type="submission" date="2023-01" db="EMBL/GenBank/DDBJ databases">
        <title>Analysis of 21 Apiospora genomes using comparative genomics revels a genus with tremendous synthesis potential of carbohydrate active enzymes and secondary metabolites.</title>
        <authorList>
            <person name="Sorensen T."/>
        </authorList>
    </citation>
    <scope>NUCLEOTIDE SEQUENCE [LARGE SCALE GENOMIC DNA]</scope>
    <source>
        <strain evidence="1 2">CBS 83171</strain>
    </source>
</reference>
<sequence>MHPSTPPSTDYPALARCLFESYEEPPQRFFHVWFPTPWTCSSSSPTPPTAAGAWVSSSLDWGIQKADEPDFDLFLDSSPHGPNGFRYIEENLIIPKTDNPDEKWKEMEEKVGPFTFWLMWRPVHGVYEGRETQSFNRREFNIRQCWAAGWNDLEEYGIDGTY</sequence>
<organism evidence="1 2">
    <name type="scientific">Apiospora saccharicola</name>
    <dbReference type="NCBI Taxonomy" id="335842"/>
    <lineage>
        <taxon>Eukaryota</taxon>
        <taxon>Fungi</taxon>
        <taxon>Dikarya</taxon>
        <taxon>Ascomycota</taxon>
        <taxon>Pezizomycotina</taxon>
        <taxon>Sordariomycetes</taxon>
        <taxon>Xylariomycetidae</taxon>
        <taxon>Amphisphaeriales</taxon>
        <taxon>Apiosporaceae</taxon>
        <taxon>Apiospora</taxon>
    </lineage>
</organism>
<dbReference type="EMBL" id="JAQQWM010000006">
    <property type="protein sequence ID" value="KAK8060745.1"/>
    <property type="molecule type" value="Genomic_DNA"/>
</dbReference>
<name>A0ABR1UP86_9PEZI</name>
<comment type="caution">
    <text evidence="1">The sequence shown here is derived from an EMBL/GenBank/DDBJ whole genome shotgun (WGS) entry which is preliminary data.</text>
</comment>
<protein>
    <submittedName>
        <fullName evidence="1">Uncharacterized protein</fullName>
    </submittedName>
</protein>
<proteinExistence type="predicted"/>
<keyword evidence="2" id="KW-1185">Reference proteome</keyword>